<dbReference type="PANTHER" id="PTHR44688:SF16">
    <property type="entry name" value="DNA-BINDING TRANSCRIPTIONAL ACTIVATOR DEVR_DOSR"/>
    <property type="match status" value="1"/>
</dbReference>
<dbReference type="CDD" id="cd06170">
    <property type="entry name" value="LuxR_C_like"/>
    <property type="match status" value="1"/>
</dbReference>
<keyword evidence="2" id="KW-0238">DNA-binding</keyword>
<dbReference type="InterPro" id="IPR000792">
    <property type="entry name" value="Tscrpt_reg_LuxR_C"/>
</dbReference>
<dbReference type="InterPro" id="IPR016032">
    <property type="entry name" value="Sig_transdc_resp-reg_C-effctor"/>
</dbReference>
<dbReference type="Gene3D" id="3.30.450.80">
    <property type="entry name" value="Transcription factor LuxR-like, autoinducer-binding domain"/>
    <property type="match status" value="1"/>
</dbReference>
<dbReference type="InterPro" id="IPR005143">
    <property type="entry name" value="TF_LuxR_autoind-bd_dom"/>
</dbReference>
<reference evidence="5 6" key="1">
    <citation type="journal article" date="2021" name="MBio">
        <title>Poor Competitiveness of Bradyrhizobium in Pigeon Pea Root Colonization in Indian Soils.</title>
        <authorList>
            <person name="Chalasani D."/>
            <person name="Basu A."/>
            <person name="Pullabhotla S.V.S.R.N."/>
            <person name="Jorrin B."/>
            <person name="Neal A.L."/>
            <person name="Poole P.S."/>
            <person name="Podile A.R."/>
            <person name="Tkacz A."/>
        </authorList>
    </citation>
    <scope>NUCLEOTIDE SEQUENCE [LARGE SCALE GENOMIC DNA]</scope>
    <source>
        <strain evidence="5 6">HU56</strain>
    </source>
</reference>
<dbReference type="PANTHER" id="PTHR44688">
    <property type="entry name" value="DNA-BINDING TRANSCRIPTIONAL ACTIVATOR DEVR_DOSR"/>
    <property type="match status" value="1"/>
</dbReference>
<organism evidence="5 6">
    <name type="scientific">Rhizobium mesosinicum</name>
    <dbReference type="NCBI Taxonomy" id="335017"/>
    <lineage>
        <taxon>Bacteria</taxon>
        <taxon>Pseudomonadati</taxon>
        <taxon>Pseudomonadota</taxon>
        <taxon>Alphaproteobacteria</taxon>
        <taxon>Hyphomicrobiales</taxon>
        <taxon>Rhizobiaceae</taxon>
        <taxon>Rhizobium/Agrobacterium group</taxon>
        <taxon>Rhizobium</taxon>
    </lineage>
</organism>
<dbReference type="Pfam" id="PF03472">
    <property type="entry name" value="Autoind_bind"/>
    <property type="match status" value="1"/>
</dbReference>
<dbReference type="SUPFAM" id="SSF75516">
    <property type="entry name" value="Pheromone-binding domain of LuxR-like quorum-sensing transcription factors"/>
    <property type="match status" value="1"/>
</dbReference>
<evidence type="ECO:0000313" key="6">
    <source>
        <dbReference type="Proteomes" id="UP000717752"/>
    </source>
</evidence>
<evidence type="ECO:0000256" key="2">
    <source>
        <dbReference type="ARBA" id="ARBA00023125"/>
    </source>
</evidence>
<accession>A0ABS7GYA6</accession>
<dbReference type="PROSITE" id="PS50043">
    <property type="entry name" value="HTH_LUXR_2"/>
    <property type="match status" value="1"/>
</dbReference>
<proteinExistence type="predicted"/>
<sequence length="234" mass="26234">MKKRLDNLIDVLSLSTDERSTHHALLSFAEQCGFDHFAYVNVRAGDTEAFSNYPPEWQDIYFANQYQTVDPVITAAKRLLKPFHWSATGLWWSSSPEERKFYEHARQFGIVSGLSMPIPTEFGRIAVLTLASKLPDFQFDGAIDDIRAATATAMVHATLKIADPSTMRRADVSLSVREKECLSWAARGKSMSLTADILGIKKVTVRYYLDGARRKLGAHTMSNAIYLATRLGLI</sequence>
<dbReference type="InterPro" id="IPR036388">
    <property type="entry name" value="WH-like_DNA-bd_sf"/>
</dbReference>
<evidence type="ECO:0000256" key="1">
    <source>
        <dbReference type="ARBA" id="ARBA00023015"/>
    </source>
</evidence>
<dbReference type="Proteomes" id="UP000717752">
    <property type="component" value="Unassembled WGS sequence"/>
</dbReference>
<protein>
    <submittedName>
        <fullName evidence="5">Autoinducer binding domain-containing protein</fullName>
    </submittedName>
</protein>
<dbReference type="Gene3D" id="1.10.10.10">
    <property type="entry name" value="Winged helix-like DNA-binding domain superfamily/Winged helix DNA-binding domain"/>
    <property type="match status" value="1"/>
</dbReference>
<evidence type="ECO:0000256" key="3">
    <source>
        <dbReference type="ARBA" id="ARBA00023163"/>
    </source>
</evidence>
<evidence type="ECO:0000313" key="5">
    <source>
        <dbReference type="EMBL" id="MBW9054597.1"/>
    </source>
</evidence>
<dbReference type="Pfam" id="PF00196">
    <property type="entry name" value="GerE"/>
    <property type="match status" value="1"/>
</dbReference>
<dbReference type="InterPro" id="IPR036693">
    <property type="entry name" value="TF_LuxR_autoind-bd_dom_sf"/>
</dbReference>
<keyword evidence="3" id="KW-0804">Transcription</keyword>
<name>A0ABS7GYA6_9HYPH</name>
<dbReference type="RefSeq" id="WP_220335953.1">
    <property type="nucleotide sequence ID" value="NZ_JAEUAK010000007.1"/>
</dbReference>
<keyword evidence="1" id="KW-0805">Transcription regulation</keyword>
<dbReference type="SUPFAM" id="SSF46894">
    <property type="entry name" value="C-terminal effector domain of the bipartite response regulators"/>
    <property type="match status" value="1"/>
</dbReference>
<dbReference type="EMBL" id="JAEUAK010000007">
    <property type="protein sequence ID" value="MBW9054597.1"/>
    <property type="molecule type" value="Genomic_DNA"/>
</dbReference>
<dbReference type="SMART" id="SM00421">
    <property type="entry name" value="HTH_LUXR"/>
    <property type="match status" value="1"/>
</dbReference>
<evidence type="ECO:0000259" key="4">
    <source>
        <dbReference type="PROSITE" id="PS50043"/>
    </source>
</evidence>
<comment type="caution">
    <text evidence="5">The sequence shown here is derived from an EMBL/GenBank/DDBJ whole genome shotgun (WGS) entry which is preliminary data.</text>
</comment>
<gene>
    <name evidence="5" type="ORF">JNB85_19525</name>
</gene>
<keyword evidence="6" id="KW-1185">Reference proteome</keyword>
<feature type="domain" description="HTH luxR-type" evidence="4">
    <location>
        <begin position="167"/>
        <end position="232"/>
    </location>
</feature>